<reference evidence="1 2" key="1">
    <citation type="journal article" date="2019" name="Commun. Biol.">
        <title>The bagworm genome reveals a unique fibroin gene that provides high tensile strength.</title>
        <authorList>
            <person name="Kono N."/>
            <person name="Nakamura H."/>
            <person name="Ohtoshi R."/>
            <person name="Tomita M."/>
            <person name="Numata K."/>
            <person name="Arakawa K."/>
        </authorList>
    </citation>
    <scope>NUCLEOTIDE SEQUENCE [LARGE SCALE GENOMIC DNA]</scope>
</reference>
<accession>A0A4C1V0B3</accession>
<protein>
    <submittedName>
        <fullName evidence="1">Uncharacterized protein</fullName>
    </submittedName>
</protein>
<sequence length="72" mass="8021">MAEQIAMQLSVAESLLGYTYAGRRAESGTEPGSESSVTGISVENETGIEIYIDRCKRRKSHSTFMFVQLHQH</sequence>
<dbReference type="AlphaFoldDB" id="A0A4C1V0B3"/>
<proteinExistence type="predicted"/>
<dbReference type="EMBL" id="BGZK01000256">
    <property type="protein sequence ID" value="GBP32178.1"/>
    <property type="molecule type" value="Genomic_DNA"/>
</dbReference>
<comment type="caution">
    <text evidence="1">The sequence shown here is derived from an EMBL/GenBank/DDBJ whole genome shotgun (WGS) entry which is preliminary data.</text>
</comment>
<evidence type="ECO:0000313" key="2">
    <source>
        <dbReference type="Proteomes" id="UP000299102"/>
    </source>
</evidence>
<organism evidence="1 2">
    <name type="scientific">Eumeta variegata</name>
    <name type="common">Bagworm moth</name>
    <name type="synonym">Eumeta japonica</name>
    <dbReference type="NCBI Taxonomy" id="151549"/>
    <lineage>
        <taxon>Eukaryota</taxon>
        <taxon>Metazoa</taxon>
        <taxon>Ecdysozoa</taxon>
        <taxon>Arthropoda</taxon>
        <taxon>Hexapoda</taxon>
        <taxon>Insecta</taxon>
        <taxon>Pterygota</taxon>
        <taxon>Neoptera</taxon>
        <taxon>Endopterygota</taxon>
        <taxon>Lepidoptera</taxon>
        <taxon>Glossata</taxon>
        <taxon>Ditrysia</taxon>
        <taxon>Tineoidea</taxon>
        <taxon>Psychidae</taxon>
        <taxon>Oiketicinae</taxon>
        <taxon>Eumeta</taxon>
    </lineage>
</organism>
<gene>
    <name evidence="1" type="ORF">EVAR_27601_1</name>
</gene>
<keyword evidence="2" id="KW-1185">Reference proteome</keyword>
<evidence type="ECO:0000313" key="1">
    <source>
        <dbReference type="EMBL" id="GBP32178.1"/>
    </source>
</evidence>
<name>A0A4C1V0B3_EUMVA</name>
<dbReference type="Proteomes" id="UP000299102">
    <property type="component" value="Unassembled WGS sequence"/>
</dbReference>